<dbReference type="InterPro" id="IPR050189">
    <property type="entry name" value="MFS_Efflux_Transporters"/>
</dbReference>
<dbReference type="PANTHER" id="PTHR43124">
    <property type="entry name" value="PURINE EFFLUX PUMP PBUE"/>
    <property type="match status" value="1"/>
</dbReference>
<keyword evidence="4 8" id="KW-0812">Transmembrane</keyword>
<dbReference type="Gene3D" id="1.20.1250.20">
    <property type="entry name" value="MFS general substrate transporter like domains"/>
    <property type="match status" value="1"/>
</dbReference>
<feature type="transmembrane region" description="Helical" evidence="8">
    <location>
        <begin position="280"/>
        <end position="298"/>
    </location>
</feature>
<evidence type="ECO:0000256" key="4">
    <source>
        <dbReference type="ARBA" id="ARBA00022692"/>
    </source>
</evidence>
<evidence type="ECO:0000313" key="10">
    <source>
        <dbReference type="EMBL" id="WZP16714.1"/>
    </source>
</evidence>
<evidence type="ECO:0000256" key="8">
    <source>
        <dbReference type="SAM" id="Phobius"/>
    </source>
</evidence>
<evidence type="ECO:0000259" key="9">
    <source>
        <dbReference type="PROSITE" id="PS50850"/>
    </source>
</evidence>
<reference evidence="10 11" key="1">
    <citation type="submission" date="2024-04" db="EMBL/GenBank/DDBJ databases">
        <title>Arthrobacter sp. from Plains bison fecal sample.</title>
        <authorList>
            <person name="Ruzzini A."/>
        </authorList>
    </citation>
    <scope>NUCLEOTIDE SEQUENCE [LARGE SCALE GENOMIC DNA]</scope>
    <source>
        <strain evidence="10 11">EINP1</strain>
    </source>
</reference>
<evidence type="ECO:0000256" key="3">
    <source>
        <dbReference type="ARBA" id="ARBA00022475"/>
    </source>
</evidence>
<feature type="transmembrane region" description="Helical" evidence="8">
    <location>
        <begin position="46"/>
        <end position="70"/>
    </location>
</feature>
<feature type="transmembrane region" description="Helical" evidence="8">
    <location>
        <begin position="77"/>
        <end position="97"/>
    </location>
</feature>
<organism evidence="10 11">
    <name type="scientific">Arthrobacter citreus</name>
    <dbReference type="NCBI Taxonomy" id="1670"/>
    <lineage>
        <taxon>Bacteria</taxon>
        <taxon>Bacillati</taxon>
        <taxon>Actinomycetota</taxon>
        <taxon>Actinomycetes</taxon>
        <taxon>Micrococcales</taxon>
        <taxon>Micrococcaceae</taxon>
        <taxon>Arthrobacter</taxon>
    </lineage>
</organism>
<evidence type="ECO:0000313" key="11">
    <source>
        <dbReference type="Proteomes" id="UP001448858"/>
    </source>
</evidence>
<feature type="transmembrane region" description="Helical" evidence="8">
    <location>
        <begin position="103"/>
        <end position="127"/>
    </location>
</feature>
<name>A0ABZ2ZX28_9MICC</name>
<dbReference type="InterPro" id="IPR005828">
    <property type="entry name" value="MFS_sugar_transport-like"/>
</dbReference>
<feature type="transmembrane region" description="Helical" evidence="8">
    <location>
        <begin position="250"/>
        <end position="268"/>
    </location>
</feature>
<dbReference type="CDD" id="cd17325">
    <property type="entry name" value="MFS_MdtG_SLC18_like"/>
    <property type="match status" value="1"/>
</dbReference>
<evidence type="ECO:0000256" key="2">
    <source>
        <dbReference type="ARBA" id="ARBA00007520"/>
    </source>
</evidence>
<dbReference type="InterPro" id="IPR036259">
    <property type="entry name" value="MFS_trans_sf"/>
</dbReference>
<feature type="transmembrane region" description="Helical" evidence="8">
    <location>
        <begin position="368"/>
        <end position="389"/>
    </location>
</feature>
<dbReference type="Proteomes" id="UP001448858">
    <property type="component" value="Chromosome"/>
</dbReference>
<keyword evidence="6 8" id="KW-0472">Membrane</keyword>
<gene>
    <name evidence="10" type="ORF">AAE021_03790</name>
</gene>
<dbReference type="PANTHER" id="PTHR43124:SF3">
    <property type="entry name" value="CHLORAMPHENICOL EFFLUX PUMP RV0191"/>
    <property type="match status" value="1"/>
</dbReference>
<dbReference type="PROSITE" id="PS00216">
    <property type="entry name" value="SUGAR_TRANSPORT_1"/>
    <property type="match status" value="1"/>
</dbReference>
<dbReference type="InterPro" id="IPR001958">
    <property type="entry name" value="Tet-R_TetA/multi-R_MdtG-like"/>
</dbReference>
<dbReference type="InterPro" id="IPR011701">
    <property type="entry name" value="MFS"/>
</dbReference>
<dbReference type="PRINTS" id="PR01035">
    <property type="entry name" value="TCRTETA"/>
</dbReference>
<keyword evidence="5 8" id="KW-1133">Transmembrane helix</keyword>
<dbReference type="RefSeq" id="WP_342024319.1">
    <property type="nucleotide sequence ID" value="NZ_CP151657.1"/>
</dbReference>
<evidence type="ECO:0000256" key="1">
    <source>
        <dbReference type="ARBA" id="ARBA00004651"/>
    </source>
</evidence>
<feature type="transmembrane region" description="Helical" evidence="8">
    <location>
        <begin position="12"/>
        <end position="34"/>
    </location>
</feature>
<accession>A0ABZ2ZX28</accession>
<keyword evidence="3" id="KW-1003">Cell membrane</keyword>
<dbReference type="EMBL" id="CP151657">
    <property type="protein sequence ID" value="WZP16714.1"/>
    <property type="molecule type" value="Genomic_DNA"/>
</dbReference>
<comment type="similarity">
    <text evidence="2">Belongs to the major facilitator superfamily. TCR/Tet family.</text>
</comment>
<dbReference type="SUPFAM" id="SSF103473">
    <property type="entry name" value="MFS general substrate transporter"/>
    <property type="match status" value="1"/>
</dbReference>
<keyword evidence="11" id="KW-1185">Reference proteome</keyword>
<evidence type="ECO:0000256" key="7">
    <source>
        <dbReference type="SAM" id="MobiDB-lite"/>
    </source>
</evidence>
<dbReference type="PROSITE" id="PS50850">
    <property type="entry name" value="MFS"/>
    <property type="match status" value="1"/>
</dbReference>
<sequence length="452" mass="45517">MVRAPRLAIPREIKVLIAAAFVIALGFGLVAPVLPQFAQSFNVGVAASSVIVSAFAFTRLVFAPAGGALLEKFGERPVYIAGLLIVAASTAACAFAGSYWQLLIFRGLGGIGSTMFTISAMALIIRLAKPSVRGRVSSAYASSFLLGNIAGPLAGGLLAGFGLRVPFLVYAAALVVAAAVVAIHLKDARLAEGETKPAARPVLTVREALGDSAYRAALASSFANGWSSFGVRNSLLPLFAAAALSAGPEIAGISLTAFAVGTAVVLTFSGRLADSWGRRPLVLTGLAVNAVATAAIGFSTNVPMFLVVSVIAGMGTGLLNPAQQAAVGDVVGNDRSGGKVLATFQMASDSGAIIGPILAGLLADYLGFSWAFGVTGAIVIMACFAWIGARETLEPEASTPAPSVPDDEVPGPAAGAAETAAADGKRVAPGAQAKPSPAPDSPAGPSRTTIEE</sequence>
<proteinExistence type="inferred from homology"/>
<dbReference type="Pfam" id="PF07690">
    <property type="entry name" value="MFS_1"/>
    <property type="match status" value="1"/>
</dbReference>
<comment type="subcellular location">
    <subcellularLocation>
        <location evidence="1">Cell membrane</location>
        <topology evidence="1">Multi-pass membrane protein</topology>
    </subcellularLocation>
</comment>
<evidence type="ECO:0000256" key="6">
    <source>
        <dbReference type="ARBA" id="ARBA00023136"/>
    </source>
</evidence>
<feature type="transmembrane region" description="Helical" evidence="8">
    <location>
        <begin position="139"/>
        <end position="161"/>
    </location>
</feature>
<dbReference type="InterPro" id="IPR005829">
    <property type="entry name" value="Sugar_transporter_CS"/>
</dbReference>
<evidence type="ECO:0000256" key="5">
    <source>
        <dbReference type="ARBA" id="ARBA00022989"/>
    </source>
</evidence>
<protein>
    <submittedName>
        <fullName evidence="10">MFS transporter</fullName>
    </submittedName>
</protein>
<dbReference type="Pfam" id="PF00083">
    <property type="entry name" value="Sugar_tr"/>
    <property type="match status" value="1"/>
</dbReference>
<dbReference type="InterPro" id="IPR020846">
    <property type="entry name" value="MFS_dom"/>
</dbReference>
<dbReference type="Gene3D" id="1.20.1720.10">
    <property type="entry name" value="Multidrug resistance protein D"/>
    <property type="match status" value="1"/>
</dbReference>
<feature type="region of interest" description="Disordered" evidence="7">
    <location>
        <begin position="396"/>
        <end position="452"/>
    </location>
</feature>
<feature type="domain" description="Major facilitator superfamily (MFS) profile" evidence="9">
    <location>
        <begin position="12"/>
        <end position="394"/>
    </location>
</feature>
<feature type="transmembrane region" description="Helical" evidence="8">
    <location>
        <begin position="167"/>
        <end position="185"/>
    </location>
</feature>
<feature type="compositionally biased region" description="Low complexity" evidence="7">
    <location>
        <begin position="410"/>
        <end position="422"/>
    </location>
</feature>